<dbReference type="STRING" id="257708.RGI145_04340"/>
<dbReference type="GO" id="GO:0005525">
    <property type="term" value="F:GTP binding"/>
    <property type="evidence" value="ECO:0007669"/>
    <property type="project" value="UniProtKB-KW"/>
</dbReference>
<dbReference type="AlphaFoldDB" id="A0A1L7ACD5"/>
<comment type="similarity">
    <text evidence="2">Belongs to the GTP-binding SRP family.</text>
</comment>
<keyword evidence="4" id="KW-0342">GTP-binding</keyword>
<dbReference type="EMBL" id="CP015583">
    <property type="protein sequence ID" value="APT56446.1"/>
    <property type="molecule type" value="Genomic_DNA"/>
</dbReference>
<dbReference type="Pfam" id="PF00448">
    <property type="entry name" value="SRP54"/>
    <property type="match status" value="1"/>
</dbReference>
<reference evidence="7 8" key="1">
    <citation type="submission" date="2016-05" db="EMBL/GenBank/DDBJ databases">
        <title>Complete Genome and Methylome Analysis of Psychrotrophic Bacterial Isolates from Antarctic Lake Untersee.</title>
        <authorList>
            <person name="Fomenkov A."/>
            <person name="Akimov V.N."/>
            <person name="Vasilyeva L.V."/>
            <person name="Andersen D."/>
            <person name="Vincze T."/>
            <person name="Roberts R.J."/>
        </authorList>
    </citation>
    <scope>NUCLEOTIDE SEQUENCE [LARGE SCALE GENOMIC DNA]</scope>
    <source>
        <strain evidence="7 8">U14-5</strain>
    </source>
</reference>
<dbReference type="GO" id="GO:0005047">
    <property type="term" value="F:signal recognition particle binding"/>
    <property type="evidence" value="ECO:0007669"/>
    <property type="project" value="TreeGrafter"/>
</dbReference>
<protein>
    <recommendedName>
        <fullName evidence="6">SRP54-type proteins GTP-binding domain-containing protein</fullName>
    </recommendedName>
</protein>
<dbReference type="InterPro" id="IPR000897">
    <property type="entry name" value="SRP54_GTPase_dom"/>
</dbReference>
<dbReference type="InterPro" id="IPR027417">
    <property type="entry name" value="P-loop_NTPase"/>
</dbReference>
<dbReference type="Proteomes" id="UP000185494">
    <property type="component" value="Chromosome 1"/>
</dbReference>
<evidence type="ECO:0000256" key="5">
    <source>
        <dbReference type="ARBA" id="ARBA00023136"/>
    </source>
</evidence>
<dbReference type="Gene3D" id="3.40.50.300">
    <property type="entry name" value="P-loop containing nucleotide triphosphate hydrolases"/>
    <property type="match status" value="1"/>
</dbReference>
<comment type="subcellular location">
    <subcellularLocation>
        <location evidence="1">Cell membrane</location>
        <topology evidence="1">Peripheral membrane protein</topology>
        <orientation evidence="1">Cytoplasmic side</orientation>
    </subcellularLocation>
</comment>
<evidence type="ECO:0000256" key="1">
    <source>
        <dbReference type="ARBA" id="ARBA00004413"/>
    </source>
</evidence>
<sequence>MKIRVFNGSCMTEAMRVLRLEMGDDAVILSSRHTENGVEVTAVLDSDEPLLIPPDSALKPRHVIPPELLRHNLPPDLAARLRGPMAKALEDALPFAGLPDPATRTLALVGPPGAGKTLTCAKLATRLVMSGQAPTVITADAARAGATEQLAAFTRVLDLTLSAAVTPGQISRAVARRTAGQPVLLDTAGCDPFERAQAEHLLAVLRAADAHPVLVLPAGLDVAEATEIARAYAALGARCMIATRLDQARRLGSVLAAAEAGPLALSEAGVGPNVANDLVPITPDWLATRLNGNILQREYEAA</sequence>
<evidence type="ECO:0000256" key="4">
    <source>
        <dbReference type="ARBA" id="ARBA00023134"/>
    </source>
</evidence>
<dbReference type="SMART" id="SM00962">
    <property type="entry name" value="SRP54"/>
    <property type="match status" value="1"/>
</dbReference>
<organism evidence="7 8">
    <name type="scientific">Roseomonas gilardii</name>
    <dbReference type="NCBI Taxonomy" id="257708"/>
    <lineage>
        <taxon>Bacteria</taxon>
        <taxon>Pseudomonadati</taxon>
        <taxon>Pseudomonadota</taxon>
        <taxon>Alphaproteobacteria</taxon>
        <taxon>Acetobacterales</taxon>
        <taxon>Roseomonadaceae</taxon>
        <taxon>Roseomonas</taxon>
    </lineage>
</organism>
<dbReference type="SUPFAM" id="SSF52540">
    <property type="entry name" value="P-loop containing nucleoside triphosphate hydrolases"/>
    <property type="match status" value="1"/>
</dbReference>
<evidence type="ECO:0000259" key="6">
    <source>
        <dbReference type="SMART" id="SM00962"/>
    </source>
</evidence>
<dbReference type="PANTHER" id="PTHR43134:SF3">
    <property type="entry name" value="FLAGELLAR BIOSYNTHESIS PROTEIN FLHF"/>
    <property type="match status" value="1"/>
</dbReference>
<keyword evidence="3" id="KW-0547">Nucleotide-binding</keyword>
<dbReference type="GO" id="GO:0003924">
    <property type="term" value="F:GTPase activity"/>
    <property type="evidence" value="ECO:0007669"/>
    <property type="project" value="TreeGrafter"/>
</dbReference>
<evidence type="ECO:0000313" key="8">
    <source>
        <dbReference type="Proteomes" id="UP000185494"/>
    </source>
</evidence>
<dbReference type="eggNOG" id="COG1419">
    <property type="taxonomic scope" value="Bacteria"/>
</dbReference>
<name>A0A1L7ACD5_9PROT</name>
<dbReference type="KEGG" id="rgi:RGI145_04340"/>
<dbReference type="GO" id="GO:0006614">
    <property type="term" value="P:SRP-dependent cotranslational protein targeting to membrane"/>
    <property type="evidence" value="ECO:0007669"/>
    <property type="project" value="InterPro"/>
</dbReference>
<feature type="domain" description="SRP54-type proteins GTP-binding" evidence="6">
    <location>
        <begin position="103"/>
        <end position="292"/>
    </location>
</feature>
<gene>
    <name evidence="7" type="ORF">RGI145_04340</name>
</gene>
<keyword evidence="5" id="KW-0472">Membrane</keyword>
<accession>A0A1L7ACD5</accession>
<dbReference type="GO" id="GO:0005886">
    <property type="term" value="C:plasma membrane"/>
    <property type="evidence" value="ECO:0007669"/>
    <property type="project" value="UniProtKB-SubCell"/>
</dbReference>
<proteinExistence type="inferred from homology"/>
<evidence type="ECO:0000313" key="7">
    <source>
        <dbReference type="EMBL" id="APT56446.1"/>
    </source>
</evidence>
<dbReference type="PANTHER" id="PTHR43134">
    <property type="entry name" value="SIGNAL RECOGNITION PARTICLE RECEPTOR SUBUNIT ALPHA"/>
    <property type="match status" value="1"/>
</dbReference>
<evidence type="ECO:0000256" key="2">
    <source>
        <dbReference type="ARBA" id="ARBA00008531"/>
    </source>
</evidence>
<evidence type="ECO:0000256" key="3">
    <source>
        <dbReference type="ARBA" id="ARBA00022741"/>
    </source>
</evidence>
<dbReference type="RefSeq" id="WP_075797391.1">
    <property type="nucleotide sequence ID" value="NZ_CP015583.1"/>
</dbReference>